<evidence type="ECO:0000256" key="1">
    <source>
        <dbReference type="SAM" id="Coils"/>
    </source>
</evidence>
<dbReference type="AlphaFoldDB" id="A0AAP9ETT3"/>
<protein>
    <submittedName>
        <fullName evidence="2">Uncharacterized protein</fullName>
    </submittedName>
</protein>
<sequence length="137" mass="16157">MTITVDEDPEKVILFPKECGRSRECKISRTTDRHQKMSICQHHECSIDPVQPILTCDQCGAVLEPYDWMRKTMRWFGHSIKAGAARQRDDLERESKELSDLIRQLRGEFKSELERRRFEAQPVVKPPKRAKLYEVKQ</sequence>
<evidence type="ECO:0000313" key="3">
    <source>
        <dbReference type="Proteomes" id="UP000323560"/>
    </source>
</evidence>
<dbReference type="KEGG" id="gti:FXF46_14375"/>
<organism evidence="2 3">
    <name type="scientific">Gluconobacter thailandicus</name>
    <dbReference type="NCBI Taxonomy" id="257438"/>
    <lineage>
        <taxon>Bacteria</taxon>
        <taxon>Pseudomonadati</taxon>
        <taxon>Pseudomonadota</taxon>
        <taxon>Alphaproteobacteria</taxon>
        <taxon>Acetobacterales</taxon>
        <taxon>Acetobacteraceae</taxon>
        <taxon>Gluconobacter</taxon>
    </lineage>
</organism>
<dbReference type="EMBL" id="CP043043">
    <property type="protein sequence ID" value="QEH97303.1"/>
    <property type="molecule type" value="Genomic_DNA"/>
</dbReference>
<dbReference type="Proteomes" id="UP000323560">
    <property type="component" value="Chromosome"/>
</dbReference>
<feature type="coiled-coil region" evidence="1">
    <location>
        <begin position="81"/>
        <end position="108"/>
    </location>
</feature>
<reference evidence="2 3" key="1">
    <citation type="submission" date="2019-08" db="EMBL/GenBank/DDBJ databases">
        <title>Gluconobacter frateurii HD924 genome.</title>
        <authorList>
            <person name="Liu Y."/>
            <person name="Zhang P."/>
        </authorList>
    </citation>
    <scope>NUCLEOTIDE SEQUENCE [LARGE SCALE GENOMIC DNA]</scope>
    <source>
        <strain evidence="2 3">HD924</strain>
    </source>
</reference>
<keyword evidence="1" id="KW-0175">Coiled coil</keyword>
<dbReference type="RefSeq" id="WP_148620960.1">
    <property type="nucleotide sequence ID" value="NZ_CP043043.1"/>
</dbReference>
<accession>A0AAP9ETT3</accession>
<evidence type="ECO:0000313" key="2">
    <source>
        <dbReference type="EMBL" id="QEH97303.1"/>
    </source>
</evidence>
<gene>
    <name evidence="2" type="ORF">FXF46_14375</name>
</gene>
<proteinExistence type="predicted"/>
<name>A0AAP9ETT3_GLUTH</name>